<protein>
    <submittedName>
        <fullName evidence="1">Uncharacterized protein</fullName>
    </submittedName>
</protein>
<reference evidence="1 2" key="1">
    <citation type="submission" date="2017-03" db="EMBL/GenBank/DDBJ databases">
        <authorList>
            <person name="Afonso C.L."/>
            <person name="Miller P.J."/>
            <person name="Scott M.A."/>
            <person name="Spackman E."/>
            <person name="Goraichik I."/>
            <person name="Dimitrov K.M."/>
            <person name="Suarez D.L."/>
            <person name="Swayne D.E."/>
        </authorList>
    </citation>
    <scope>NUCLEOTIDE SEQUENCE [LARGE SCALE GENOMIC DNA]</scope>
    <source>
        <strain evidence="1 2">CECT 7450</strain>
    </source>
</reference>
<dbReference type="AlphaFoldDB" id="A0A1X6ZJN0"/>
<evidence type="ECO:0000313" key="1">
    <source>
        <dbReference type="EMBL" id="SLN53324.1"/>
    </source>
</evidence>
<sequence length="72" mass="8243">MIIVAGLLVAFILVVLFSNRRTRNCRWRENRRDNQPGQYKFKCMTCGAEVFTSNGKPPLDCARNPSNRRGTP</sequence>
<evidence type="ECO:0000313" key="2">
    <source>
        <dbReference type="Proteomes" id="UP000193061"/>
    </source>
</evidence>
<name>A0A1X6ZJN0_9RHOB</name>
<organism evidence="1 2">
    <name type="scientific">Roseovarius albus</name>
    <dbReference type="NCBI Taxonomy" id="1247867"/>
    <lineage>
        <taxon>Bacteria</taxon>
        <taxon>Pseudomonadati</taxon>
        <taxon>Pseudomonadota</taxon>
        <taxon>Alphaproteobacteria</taxon>
        <taxon>Rhodobacterales</taxon>
        <taxon>Roseobacteraceae</taxon>
        <taxon>Roseovarius</taxon>
    </lineage>
</organism>
<dbReference type="EMBL" id="FWFX01000008">
    <property type="protein sequence ID" value="SLN53324.1"/>
    <property type="molecule type" value="Genomic_DNA"/>
</dbReference>
<dbReference type="Proteomes" id="UP000193061">
    <property type="component" value="Unassembled WGS sequence"/>
</dbReference>
<keyword evidence="2" id="KW-1185">Reference proteome</keyword>
<gene>
    <name evidence="1" type="ORF">ROA7450_02726</name>
</gene>
<accession>A0A1X6ZJN0</accession>
<proteinExistence type="predicted"/>